<proteinExistence type="inferred from homology"/>
<evidence type="ECO:0000256" key="6">
    <source>
        <dbReference type="ARBA" id="ARBA00066985"/>
    </source>
</evidence>
<evidence type="ECO:0000256" key="7">
    <source>
        <dbReference type="ARBA" id="ARBA00074804"/>
    </source>
</evidence>
<dbReference type="AlphaFoldDB" id="A0A336LJV4"/>
<keyword evidence="2" id="KW-0378">Hydrolase</keyword>
<feature type="domain" description="CN hydrolase" evidence="9">
    <location>
        <begin position="73"/>
        <end position="345"/>
    </location>
</feature>
<protein>
    <recommendedName>
        <fullName evidence="7">Beta-ureidopropionase</fullName>
        <ecNumber evidence="6">3.5.1.6</ecNumber>
    </recommendedName>
    <alternativeName>
        <fullName evidence="8">N-carbamoyl-beta-alanine amidohydrolase</fullName>
    </alternativeName>
</protein>
<dbReference type="PANTHER" id="PTHR43674:SF2">
    <property type="entry name" value="BETA-UREIDOPROPIONASE"/>
    <property type="match status" value="1"/>
</dbReference>
<comment type="pathway">
    <text evidence="1">Amino-acid biosynthesis; beta-alanine biosynthesis.</text>
</comment>
<dbReference type="Pfam" id="PF00795">
    <property type="entry name" value="CN_hydrolase"/>
    <property type="match status" value="1"/>
</dbReference>
<name>A0A336LJV4_CULSO</name>
<dbReference type="OMA" id="HWPFLRD"/>
<dbReference type="Gene3D" id="3.60.110.10">
    <property type="entry name" value="Carbon-nitrogen hydrolase"/>
    <property type="match status" value="1"/>
</dbReference>
<dbReference type="PANTHER" id="PTHR43674">
    <property type="entry name" value="NITRILASE C965.09-RELATED"/>
    <property type="match status" value="1"/>
</dbReference>
<evidence type="ECO:0000259" key="9">
    <source>
        <dbReference type="PROSITE" id="PS50263"/>
    </source>
</evidence>
<dbReference type="FunFam" id="3.60.110.10:FF:000008">
    <property type="entry name" value="Beta-alanine synthase"/>
    <property type="match status" value="1"/>
</dbReference>
<evidence type="ECO:0000256" key="8">
    <source>
        <dbReference type="ARBA" id="ARBA00075038"/>
    </source>
</evidence>
<evidence type="ECO:0000256" key="3">
    <source>
        <dbReference type="ARBA" id="ARBA00050540"/>
    </source>
</evidence>
<evidence type="ECO:0000256" key="5">
    <source>
        <dbReference type="ARBA" id="ARBA00061249"/>
    </source>
</evidence>
<dbReference type="InterPro" id="IPR036526">
    <property type="entry name" value="C-N_Hydrolase_sf"/>
</dbReference>
<dbReference type="SUPFAM" id="SSF56317">
    <property type="entry name" value="Carbon-nitrogen hydrolase"/>
    <property type="match status" value="1"/>
</dbReference>
<dbReference type="InterPro" id="IPR050345">
    <property type="entry name" value="Aliph_Amidase/BUP"/>
</dbReference>
<evidence type="ECO:0000256" key="4">
    <source>
        <dbReference type="ARBA" id="ARBA00050552"/>
    </source>
</evidence>
<evidence type="ECO:0000256" key="1">
    <source>
        <dbReference type="ARBA" id="ARBA00004668"/>
    </source>
</evidence>
<comment type="similarity">
    <text evidence="5">Belongs to the carbon-nitrogen hydrolase superfamily. BUP family.</text>
</comment>
<evidence type="ECO:0000256" key="2">
    <source>
        <dbReference type="ARBA" id="ARBA00022801"/>
    </source>
</evidence>
<organism evidence="11">
    <name type="scientific">Culicoides sonorensis</name>
    <name type="common">Biting midge</name>
    <dbReference type="NCBI Taxonomy" id="179676"/>
    <lineage>
        <taxon>Eukaryota</taxon>
        <taxon>Metazoa</taxon>
        <taxon>Ecdysozoa</taxon>
        <taxon>Arthropoda</taxon>
        <taxon>Hexapoda</taxon>
        <taxon>Insecta</taxon>
        <taxon>Pterygota</taxon>
        <taxon>Neoptera</taxon>
        <taxon>Endopterygota</taxon>
        <taxon>Diptera</taxon>
        <taxon>Nematocera</taxon>
        <taxon>Chironomoidea</taxon>
        <taxon>Ceratopogonidae</taxon>
        <taxon>Ceratopogoninae</taxon>
        <taxon>Culicoides</taxon>
        <taxon>Monoculicoides</taxon>
    </lineage>
</organism>
<dbReference type="PROSITE" id="PS50263">
    <property type="entry name" value="CN_HYDROLASE"/>
    <property type="match status" value="1"/>
</dbReference>
<gene>
    <name evidence="11" type="primary">CSON009032</name>
</gene>
<dbReference type="InterPro" id="IPR003010">
    <property type="entry name" value="C-N_Hydrolase"/>
</dbReference>
<dbReference type="EC" id="3.5.1.6" evidence="6"/>
<dbReference type="CDD" id="cd07587">
    <property type="entry name" value="ML_beta-AS"/>
    <property type="match status" value="1"/>
</dbReference>
<dbReference type="EMBL" id="UFQS01000034">
    <property type="protein sequence ID" value="SSW97906.1"/>
    <property type="molecule type" value="Genomic_DNA"/>
</dbReference>
<comment type="catalytic activity">
    <reaction evidence="3">
        <text>3-(carbamoylamino)propanoate + H2O + 2 H(+) = beta-alanine + NH4(+) + CO2</text>
        <dbReference type="Rhea" id="RHEA:11184"/>
        <dbReference type="ChEBI" id="CHEBI:11892"/>
        <dbReference type="ChEBI" id="CHEBI:15377"/>
        <dbReference type="ChEBI" id="CHEBI:15378"/>
        <dbReference type="ChEBI" id="CHEBI:16526"/>
        <dbReference type="ChEBI" id="CHEBI:28938"/>
        <dbReference type="ChEBI" id="CHEBI:57966"/>
        <dbReference type="EC" id="3.5.1.6"/>
    </reaction>
</comment>
<reference evidence="11" key="2">
    <citation type="submission" date="2018-07" db="EMBL/GenBank/DDBJ databases">
        <authorList>
            <person name="Quirk P.G."/>
            <person name="Krulwich T.A."/>
        </authorList>
    </citation>
    <scope>NUCLEOTIDE SEQUENCE</scope>
</reference>
<reference evidence="10" key="1">
    <citation type="submission" date="2018-04" db="EMBL/GenBank/DDBJ databases">
        <authorList>
            <person name="Go L.Y."/>
            <person name="Mitchell J.A."/>
        </authorList>
    </citation>
    <scope>NUCLEOTIDE SEQUENCE</scope>
    <source>
        <tissue evidence="10">Whole organism</tissue>
    </source>
</reference>
<dbReference type="EMBL" id="UFQT01000034">
    <property type="protein sequence ID" value="SSX18292.1"/>
    <property type="molecule type" value="Genomic_DNA"/>
</dbReference>
<comment type="catalytic activity">
    <reaction evidence="4">
        <text>3-(carbamoylamino)-2-methylpropanoate + H2O + 2 H(+) = (R)-3-amino-2-methylpropanoate + NH4(+) + CO2</text>
        <dbReference type="Rhea" id="RHEA:37339"/>
        <dbReference type="ChEBI" id="CHEBI:15377"/>
        <dbReference type="ChEBI" id="CHEBI:15378"/>
        <dbReference type="ChEBI" id="CHEBI:16526"/>
        <dbReference type="ChEBI" id="CHEBI:28938"/>
        <dbReference type="ChEBI" id="CHEBI:57731"/>
        <dbReference type="ChEBI" id="CHEBI:74414"/>
        <dbReference type="EC" id="3.5.1.6"/>
    </reaction>
</comment>
<accession>A0A336LJV4</accession>
<dbReference type="VEuPathDB" id="VectorBase:CSON009032"/>
<dbReference type="GO" id="GO:0003837">
    <property type="term" value="F:beta-ureidopropionase activity"/>
    <property type="evidence" value="ECO:0007669"/>
    <property type="project" value="UniProtKB-EC"/>
</dbReference>
<evidence type="ECO:0000313" key="10">
    <source>
        <dbReference type="EMBL" id="SSW97906.1"/>
    </source>
</evidence>
<dbReference type="GO" id="GO:0033396">
    <property type="term" value="P:beta-alanine biosynthetic process via 3-ureidopropionate"/>
    <property type="evidence" value="ECO:0007669"/>
    <property type="project" value="TreeGrafter"/>
</dbReference>
<sequence>MSNSAFTCLEDTLNKYIPKEELSEVKRILYGQAEEKCLQIPKEASKIADQNKFEIKGYVFEALPESSRAPRIVRVGAVQNSIVLSTSDPILDQRNAIFDKIKAIIDAAGHAGVNVLCLQEAWTMPFAFCTREKHPWCEFAEDAKTGPSTKFLQELAKKYNMVIISPILERDENHGDTIWNTAVVISNNGQYLGKHRKNHIPRVGDFNESTYYFEGNTGHPVFETQFGRIAINICYGRHHPQNWMMFGINGAEIVFNPSATIGALSEPLWGIEARNAAIANSYFTVPINRVGTESFPNEFSSGDGKPAHKDFGPFYGSTYIACPDGKRSPGLSRDKDGLLIAEIDLNLCRQIKDHWGFRMTQRLPLYAEALNAAIELDYEPQIYK</sequence>
<evidence type="ECO:0000313" key="11">
    <source>
        <dbReference type="EMBL" id="SSX18292.1"/>
    </source>
</evidence>